<feature type="transmembrane region" description="Helical" evidence="10">
    <location>
        <begin position="387"/>
        <end position="407"/>
    </location>
</feature>
<evidence type="ECO:0000256" key="3">
    <source>
        <dbReference type="ARBA" id="ARBA00022692"/>
    </source>
</evidence>
<keyword evidence="13" id="KW-1185">Reference proteome</keyword>
<feature type="transmembrane region" description="Helical" evidence="10">
    <location>
        <begin position="104"/>
        <end position="123"/>
    </location>
</feature>
<feature type="transmembrane region" description="Helical" evidence="10">
    <location>
        <begin position="196"/>
        <end position="218"/>
    </location>
</feature>
<dbReference type="GO" id="GO:0022857">
    <property type="term" value="F:transmembrane transporter activity"/>
    <property type="evidence" value="ECO:0007669"/>
    <property type="project" value="InterPro"/>
</dbReference>
<evidence type="ECO:0000313" key="12">
    <source>
        <dbReference type="EMBL" id="TWI00813.1"/>
    </source>
</evidence>
<dbReference type="OrthoDB" id="9773957at2"/>
<dbReference type="Gene3D" id="1.20.1250.20">
    <property type="entry name" value="MFS general substrate transporter like domains"/>
    <property type="match status" value="2"/>
</dbReference>
<keyword evidence="2" id="KW-0813">Transport</keyword>
<evidence type="ECO:0000313" key="13">
    <source>
        <dbReference type="Proteomes" id="UP000317176"/>
    </source>
</evidence>
<feature type="transmembrane region" description="Helical" evidence="10">
    <location>
        <begin position="129"/>
        <end position="150"/>
    </location>
</feature>
<dbReference type="InterPro" id="IPR011701">
    <property type="entry name" value="MFS"/>
</dbReference>
<comment type="function">
    <text evidence="7">Component of the tartrate utilization system and may allow entry of tartrate and tartrate dehydrogenase.</text>
</comment>
<keyword evidence="5 10" id="KW-0472">Membrane</keyword>
<feature type="transmembrane region" description="Helical" evidence="10">
    <location>
        <begin position="162"/>
        <end position="184"/>
    </location>
</feature>
<dbReference type="PANTHER" id="PTHR43791">
    <property type="entry name" value="PERMEASE-RELATED"/>
    <property type="match status" value="1"/>
</dbReference>
<feature type="transmembrane region" description="Helical" evidence="10">
    <location>
        <begin position="264"/>
        <end position="285"/>
    </location>
</feature>
<evidence type="ECO:0000256" key="2">
    <source>
        <dbReference type="ARBA" id="ARBA00022448"/>
    </source>
</evidence>
<evidence type="ECO:0000256" key="7">
    <source>
        <dbReference type="ARBA" id="ARBA00058119"/>
    </source>
</evidence>
<reference evidence="12 13" key="1">
    <citation type="journal article" date="2015" name="Stand. Genomic Sci.">
        <title>Genomic Encyclopedia of Bacterial and Archaeal Type Strains, Phase III: the genomes of soil and plant-associated and newly described type strains.</title>
        <authorList>
            <person name="Whitman W.B."/>
            <person name="Woyke T."/>
            <person name="Klenk H.P."/>
            <person name="Zhou Y."/>
            <person name="Lilburn T.G."/>
            <person name="Beck B.J."/>
            <person name="De Vos P."/>
            <person name="Vandamme P."/>
            <person name="Eisen J.A."/>
            <person name="Garrity G."/>
            <person name="Hugenholtz P."/>
            <person name="Kyrpides N.C."/>
        </authorList>
    </citation>
    <scope>NUCLEOTIDE SEQUENCE [LARGE SCALE GENOMIC DNA]</scope>
    <source>
        <strain evidence="12 13">CGMCC 1.10947</strain>
    </source>
</reference>
<dbReference type="FunFam" id="1.20.1250.20:FF:000018">
    <property type="entry name" value="MFS transporter permease"/>
    <property type="match status" value="1"/>
</dbReference>
<dbReference type="PANTHER" id="PTHR43791:SF36">
    <property type="entry name" value="TRANSPORTER, PUTATIVE (AFU_ORTHOLOGUE AFUA_6G08340)-RELATED"/>
    <property type="match status" value="1"/>
</dbReference>
<comment type="subcellular location">
    <subcellularLocation>
        <location evidence="1">Membrane</location>
        <topology evidence="1">Multi-pass membrane protein</topology>
    </subcellularLocation>
</comment>
<gene>
    <name evidence="12" type="ORF">IQ17_04816</name>
</gene>
<feature type="region of interest" description="Disordered" evidence="9">
    <location>
        <begin position="1"/>
        <end position="21"/>
    </location>
</feature>
<evidence type="ECO:0000256" key="6">
    <source>
        <dbReference type="ARBA" id="ARBA00038514"/>
    </source>
</evidence>
<dbReference type="CDD" id="cd17319">
    <property type="entry name" value="MFS_ExuT_GudP_like"/>
    <property type="match status" value="1"/>
</dbReference>
<dbReference type="InterPro" id="IPR020846">
    <property type="entry name" value="MFS_dom"/>
</dbReference>
<protein>
    <recommendedName>
        <fullName evidence="8">Putative tartrate transporter</fullName>
    </recommendedName>
</protein>
<accession>A0A562KZN2</accession>
<dbReference type="Pfam" id="PF07690">
    <property type="entry name" value="MFS_1"/>
    <property type="match status" value="1"/>
</dbReference>
<keyword evidence="4 10" id="KW-1133">Transmembrane helix</keyword>
<feature type="transmembrane region" description="Helical" evidence="10">
    <location>
        <begin position="71"/>
        <end position="92"/>
    </location>
</feature>
<evidence type="ECO:0000259" key="11">
    <source>
        <dbReference type="PROSITE" id="PS50850"/>
    </source>
</evidence>
<feature type="transmembrane region" description="Helical" evidence="10">
    <location>
        <begin position="34"/>
        <end position="51"/>
    </location>
</feature>
<organism evidence="12 13">
    <name type="scientific">Bradyrhizobium daqingense</name>
    <dbReference type="NCBI Taxonomy" id="993502"/>
    <lineage>
        <taxon>Bacteria</taxon>
        <taxon>Pseudomonadati</taxon>
        <taxon>Pseudomonadota</taxon>
        <taxon>Alphaproteobacteria</taxon>
        <taxon>Hyphomicrobiales</taxon>
        <taxon>Nitrobacteraceae</taxon>
        <taxon>Bradyrhizobium</taxon>
    </lineage>
</organism>
<evidence type="ECO:0000256" key="1">
    <source>
        <dbReference type="ARBA" id="ARBA00004141"/>
    </source>
</evidence>
<comment type="caution">
    <text evidence="12">The sequence shown here is derived from an EMBL/GenBank/DDBJ whole genome shotgun (WGS) entry which is preliminary data.</text>
</comment>
<name>A0A562KZN2_9BRAD</name>
<dbReference type="InterPro" id="IPR036259">
    <property type="entry name" value="MFS_trans_sf"/>
</dbReference>
<sequence length="451" mass="48693">MSQTTTYAGSAGGAKNTSENASKSDVETSTIRAISWRLIPFLVLAYFFSYLDRVNLGFAALTMNAELKFTPLIFAWGAGIFFIGYFIFEVPSNLALEKFGASRWIARIMVTWGIISALMAMVSGVTSFYILRFLLGVAEAGFFPGIILYLTYWYPAEYRARFLAAFAIAVPVSTVIGAPVSGLLLGLDGMMGLRGWQWLFIIEGIPSVLLGIVTWFYLTDKPEKADWLSAEQKAWLKARLDSEIAAKQAVKHLSLGQALSSPKVIALSLIYFGFVGALYGMQFWLPQIVKAFGLTNAQTGFVTAIPYLFGTIAMVLWARHSDASRERVFHVGAPLLLTAVALGASSYLTDPTLTMVMLTVAAIGVFCCFGVFWTLPTAWLSGTAAAGAIALINSIGNLAGFGGPYLIGWVKEATGQTSTGLLVLAVLPLIAGILVFVGGHDSKHEFAEQGR</sequence>
<feature type="transmembrane region" description="Helical" evidence="10">
    <location>
        <begin position="419"/>
        <end position="437"/>
    </location>
</feature>
<feature type="domain" description="Major facilitator superfamily (MFS) profile" evidence="11">
    <location>
        <begin position="38"/>
        <end position="443"/>
    </location>
</feature>
<dbReference type="AlphaFoldDB" id="A0A562KZN2"/>
<evidence type="ECO:0000256" key="8">
    <source>
        <dbReference type="ARBA" id="ARBA00074139"/>
    </source>
</evidence>
<keyword evidence="3 10" id="KW-0812">Transmembrane</keyword>
<dbReference type="FunFam" id="1.20.1250.20:FF:000126">
    <property type="entry name" value="MFS transporter permease"/>
    <property type="match status" value="1"/>
</dbReference>
<dbReference type="SUPFAM" id="SSF103473">
    <property type="entry name" value="MFS general substrate transporter"/>
    <property type="match status" value="1"/>
</dbReference>
<evidence type="ECO:0000256" key="10">
    <source>
        <dbReference type="SAM" id="Phobius"/>
    </source>
</evidence>
<evidence type="ECO:0000256" key="4">
    <source>
        <dbReference type="ARBA" id="ARBA00022989"/>
    </source>
</evidence>
<dbReference type="RefSeq" id="WP_145638949.1">
    <property type="nucleotide sequence ID" value="NZ_CP088014.1"/>
</dbReference>
<dbReference type="GO" id="GO:0016020">
    <property type="term" value="C:membrane"/>
    <property type="evidence" value="ECO:0007669"/>
    <property type="project" value="UniProtKB-SubCell"/>
</dbReference>
<comment type="similarity">
    <text evidence="6">Belongs to the major facilitator superfamily. Phthalate permease family.</text>
</comment>
<dbReference type="EMBL" id="VLKL01000014">
    <property type="protein sequence ID" value="TWI00813.1"/>
    <property type="molecule type" value="Genomic_DNA"/>
</dbReference>
<evidence type="ECO:0000256" key="9">
    <source>
        <dbReference type="SAM" id="MobiDB-lite"/>
    </source>
</evidence>
<dbReference type="PROSITE" id="PS50850">
    <property type="entry name" value="MFS"/>
    <property type="match status" value="1"/>
</dbReference>
<feature type="transmembrane region" description="Helical" evidence="10">
    <location>
        <begin position="328"/>
        <end position="348"/>
    </location>
</feature>
<feature type="transmembrane region" description="Helical" evidence="10">
    <location>
        <begin position="297"/>
        <end position="316"/>
    </location>
</feature>
<proteinExistence type="inferred from homology"/>
<dbReference type="Proteomes" id="UP000317176">
    <property type="component" value="Unassembled WGS sequence"/>
</dbReference>
<feature type="transmembrane region" description="Helical" evidence="10">
    <location>
        <begin position="354"/>
        <end position="375"/>
    </location>
</feature>
<evidence type="ECO:0000256" key="5">
    <source>
        <dbReference type="ARBA" id="ARBA00023136"/>
    </source>
</evidence>